<feature type="signal peptide" evidence="5">
    <location>
        <begin position="1"/>
        <end position="30"/>
    </location>
</feature>
<proteinExistence type="inferred from homology"/>
<dbReference type="GO" id="GO:0004553">
    <property type="term" value="F:hydrolase activity, hydrolyzing O-glycosyl compounds"/>
    <property type="evidence" value="ECO:0007669"/>
    <property type="project" value="InterPro"/>
</dbReference>
<dbReference type="AlphaFoldDB" id="A0A0E0GQB5"/>
<accession>A0A0E0GQB5</accession>
<dbReference type="PANTHER" id="PTHR32227">
    <property type="entry name" value="GLUCAN ENDO-1,3-BETA-GLUCOSIDASE BG1-RELATED-RELATED"/>
    <property type="match status" value="1"/>
</dbReference>
<keyword evidence="7" id="KW-1185">Reference proteome</keyword>
<evidence type="ECO:0000256" key="3">
    <source>
        <dbReference type="ARBA" id="ARBA00023295"/>
    </source>
</evidence>
<keyword evidence="5" id="KW-0732">Signal</keyword>
<evidence type="ECO:0000256" key="2">
    <source>
        <dbReference type="ARBA" id="ARBA00022801"/>
    </source>
</evidence>
<dbReference type="OMA" id="LEMNDPP"/>
<dbReference type="EnsemblPlants" id="ONIVA03G26510.1">
    <property type="protein sequence ID" value="ONIVA03G26510.1"/>
    <property type="gene ID" value="ONIVA03G26510"/>
</dbReference>
<organism evidence="6">
    <name type="scientific">Oryza nivara</name>
    <name type="common">Indian wild rice</name>
    <name type="synonym">Oryza sativa f. spontanea</name>
    <dbReference type="NCBI Taxonomy" id="4536"/>
    <lineage>
        <taxon>Eukaryota</taxon>
        <taxon>Viridiplantae</taxon>
        <taxon>Streptophyta</taxon>
        <taxon>Embryophyta</taxon>
        <taxon>Tracheophyta</taxon>
        <taxon>Spermatophyta</taxon>
        <taxon>Magnoliopsida</taxon>
        <taxon>Liliopsida</taxon>
        <taxon>Poales</taxon>
        <taxon>Poaceae</taxon>
        <taxon>BOP clade</taxon>
        <taxon>Oryzoideae</taxon>
        <taxon>Oryzeae</taxon>
        <taxon>Oryzinae</taxon>
        <taxon>Oryza</taxon>
    </lineage>
</organism>
<evidence type="ECO:0000256" key="4">
    <source>
        <dbReference type="RuleBase" id="RU004335"/>
    </source>
</evidence>
<feature type="chain" id="PRO_5002360996" description="Glucan endo-1,3-beta-D-glucosidase" evidence="5">
    <location>
        <begin position="31"/>
        <end position="329"/>
    </location>
</feature>
<comment type="similarity">
    <text evidence="1 4">Belongs to the glycosyl hydrolase 17 family.</text>
</comment>
<dbReference type="Gene3D" id="3.20.20.80">
    <property type="entry name" value="Glycosidases"/>
    <property type="match status" value="1"/>
</dbReference>
<dbReference type="InterPro" id="IPR017853">
    <property type="entry name" value="GH"/>
</dbReference>
<dbReference type="GO" id="GO:0005975">
    <property type="term" value="P:carbohydrate metabolic process"/>
    <property type="evidence" value="ECO:0007669"/>
    <property type="project" value="InterPro"/>
</dbReference>
<evidence type="ECO:0000313" key="6">
    <source>
        <dbReference type="EnsemblPlants" id="ONIVA03G26510.1"/>
    </source>
</evidence>
<evidence type="ECO:0008006" key="8">
    <source>
        <dbReference type="Google" id="ProtNLM"/>
    </source>
</evidence>
<dbReference type="Gramene" id="ONIVA03G26510.1">
    <property type="protein sequence ID" value="ONIVA03G26510.1"/>
    <property type="gene ID" value="ONIVA03G26510"/>
</dbReference>
<evidence type="ECO:0000313" key="7">
    <source>
        <dbReference type="Proteomes" id="UP000006591"/>
    </source>
</evidence>
<dbReference type="InterPro" id="IPR044965">
    <property type="entry name" value="Glyco_hydro_17_plant"/>
</dbReference>
<keyword evidence="3" id="KW-0326">Glycosidase</keyword>
<sequence length="329" mass="35599">MARRGGVASVLAVLTLLVGLLAPSIQQVQSIGVCYGTHGDNLPAPGDVVKLYQSNHIDAMRIYLADDTILHALRGTSIAVIVDAPDANVQPYYPDVSIKYIAVGNEVEGDDRHKILLAMQNIKDALSAAGLGGHIKVSTSVKMNVVASSPLPSKGAFAEPSVMGPIVKFYPYYAYMHNDHMDVNFTLFLPSSMTMDDNGHTYTNLFDAMVDSIYSAMEKEGGPDVPVVISETGWPSADGRGASKDNAMVYNQNLISHVGKGTPKRPVALEAYMFTMFDENQKTGDPIEKHFGLFNPDKSPVYCINFSGTSDSCPRSMGLASRPVYYAMF</sequence>
<dbReference type="SUPFAM" id="SSF51445">
    <property type="entry name" value="(Trans)glycosidases"/>
    <property type="match status" value="1"/>
</dbReference>
<reference evidence="6" key="1">
    <citation type="submission" date="2015-04" db="UniProtKB">
        <authorList>
            <consortium name="EnsemblPlants"/>
        </authorList>
    </citation>
    <scope>IDENTIFICATION</scope>
    <source>
        <strain evidence="6">SL10</strain>
    </source>
</reference>
<name>A0A0E0GQB5_ORYNI</name>
<dbReference type="Proteomes" id="UP000006591">
    <property type="component" value="Chromosome 3"/>
</dbReference>
<evidence type="ECO:0000256" key="1">
    <source>
        <dbReference type="ARBA" id="ARBA00008773"/>
    </source>
</evidence>
<reference evidence="6" key="2">
    <citation type="submission" date="2018-04" db="EMBL/GenBank/DDBJ databases">
        <title>OnivRS2 (Oryza nivara Reference Sequence Version 2).</title>
        <authorList>
            <person name="Zhang J."/>
            <person name="Kudrna D."/>
            <person name="Lee S."/>
            <person name="Talag J."/>
            <person name="Rajasekar S."/>
            <person name="Welchert J."/>
            <person name="Hsing Y.-I."/>
            <person name="Wing R.A."/>
        </authorList>
    </citation>
    <scope>NUCLEOTIDE SEQUENCE [LARGE SCALE GENOMIC DNA]</scope>
    <source>
        <strain evidence="6">SL10</strain>
    </source>
</reference>
<dbReference type="HOGENOM" id="CLU_024953_0_0_1"/>
<dbReference type="Pfam" id="PF00332">
    <property type="entry name" value="Glyco_hydro_17"/>
    <property type="match status" value="1"/>
</dbReference>
<dbReference type="InterPro" id="IPR000490">
    <property type="entry name" value="Glyco_hydro_17"/>
</dbReference>
<keyword evidence="2" id="KW-0378">Hydrolase</keyword>
<dbReference type="STRING" id="4536.A0A0E0GQB5"/>
<protein>
    <recommendedName>
        <fullName evidence="8">Glucan endo-1,3-beta-D-glucosidase</fullName>
    </recommendedName>
</protein>
<evidence type="ECO:0000256" key="5">
    <source>
        <dbReference type="SAM" id="SignalP"/>
    </source>
</evidence>